<comment type="caution">
    <text evidence="6">The sequence shown here is derived from an EMBL/GenBank/DDBJ whole genome shotgun (WGS) entry which is preliminary data.</text>
</comment>
<feature type="signal peptide" evidence="3">
    <location>
        <begin position="1"/>
        <end position="19"/>
    </location>
</feature>
<dbReference type="InterPro" id="IPR002925">
    <property type="entry name" value="Dienelactn_hydro"/>
</dbReference>
<dbReference type="InterPro" id="IPR050300">
    <property type="entry name" value="GDXG_lipolytic_enzyme"/>
</dbReference>
<sequence length="284" mass="31428">MKIKITLLLLLGFATQTIAQKSLEVVYKKVDSTLLTITIDYPPDYQPGRSYPTILFFFGGGWNSGSIAQFEPHARYFASRGMVCARADYRVKARQKTTPFESVADAKSAMRFLRQHADQLGIDEGRLIAAGGSAGGHLAAALAHLPGLDDPKDDLSISTAPQALILYNPVIDNGPEGYGYERVGERYTAFSPIHNLDTVSPPTLFFLGTEDKLIPVSTAKAYKKKVEAKGGRCDLHLYEGQPHGFFNYKNLEYFKDTVLKTDAFLQSLGYLEGKETLTQFLSER</sequence>
<dbReference type="SUPFAM" id="SSF53474">
    <property type="entry name" value="alpha/beta-Hydrolases"/>
    <property type="match status" value="1"/>
</dbReference>
<dbReference type="Gene3D" id="3.40.50.1820">
    <property type="entry name" value="alpha/beta hydrolase"/>
    <property type="match status" value="1"/>
</dbReference>
<dbReference type="InterPro" id="IPR029058">
    <property type="entry name" value="AB_hydrolase_fold"/>
</dbReference>
<keyword evidence="7" id="KW-1185">Reference proteome</keyword>
<evidence type="ECO:0000256" key="1">
    <source>
        <dbReference type="ARBA" id="ARBA00010515"/>
    </source>
</evidence>
<dbReference type="EMBL" id="BMXF01000003">
    <property type="protein sequence ID" value="GHB78083.1"/>
    <property type="molecule type" value="Genomic_DNA"/>
</dbReference>
<dbReference type="AlphaFoldDB" id="A0A8J3D934"/>
<comment type="similarity">
    <text evidence="1">Belongs to the 'GDXG' lipolytic enzyme family.</text>
</comment>
<keyword evidence="3" id="KW-0732">Signal</keyword>
<evidence type="ECO:0000259" key="5">
    <source>
        <dbReference type="Pfam" id="PF20434"/>
    </source>
</evidence>
<organism evidence="6 7">
    <name type="scientific">Persicitalea jodogahamensis</name>
    <dbReference type="NCBI Taxonomy" id="402147"/>
    <lineage>
        <taxon>Bacteria</taxon>
        <taxon>Pseudomonadati</taxon>
        <taxon>Bacteroidota</taxon>
        <taxon>Cytophagia</taxon>
        <taxon>Cytophagales</taxon>
        <taxon>Spirosomataceae</taxon>
        <taxon>Persicitalea</taxon>
    </lineage>
</organism>
<feature type="chain" id="PRO_5035224655" evidence="3">
    <location>
        <begin position="20"/>
        <end position="284"/>
    </location>
</feature>
<evidence type="ECO:0000313" key="6">
    <source>
        <dbReference type="EMBL" id="GHB78083.1"/>
    </source>
</evidence>
<dbReference type="PANTHER" id="PTHR48081:SF30">
    <property type="entry name" value="ACETYL-HYDROLASE LIPR-RELATED"/>
    <property type="match status" value="1"/>
</dbReference>
<keyword evidence="2" id="KW-0378">Hydrolase</keyword>
<accession>A0A8J3D934</accession>
<dbReference type="RefSeq" id="WP_189565837.1">
    <property type="nucleotide sequence ID" value="NZ_BMXF01000003.1"/>
</dbReference>
<evidence type="ECO:0000313" key="7">
    <source>
        <dbReference type="Proteomes" id="UP000598271"/>
    </source>
</evidence>
<evidence type="ECO:0000256" key="2">
    <source>
        <dbReference type="ARBA" id="ARBA00022801"/>
    </source>
</evidence>
<dbReference type="GO" id="GO:0004806">
    <property type="term" value="F:triacylglycerol lipase activity"/>
    <property type="evidence" value="ECO:0007669"/>
    <property type="project" value="TreeGrafter"/>
</dbReference>
<proteinExistence type="inferred from homology"/>
<dbReference type="Pfam" id="PF01738">
    <property type="entry name" value="DLH"/>
    <property type="match status" value="1"/>
</dbReference>
<protein>
    <submittedName>
        <fullName evidence="6">Lipase</fullName>
    </submittedName>
</protein>
<dbReference type="PANTHER" id="PTHR48081">
    <property type="entry name" value="AB HYDROLASE SUPERFAMILY PROTEIN C4A8.06C"/>
    <property type="match status" value="1"/>
</dbReference>
<reference evidence="6 7" key="1">
    <citation type="journal article" date="2014" name="Int. J. Syst. Evol. Microbiol.">
        <title>Complete genome sequence of Corynebacterium casei LMG S-19264T (=DSM 44701T), isolated from a smear-ripened cheese.</title>
        <authorList>
            <consortium name="US DOE Joint Genome Institute (JGI-PGF)"/>
            <person name="Walter F."/>
            <person name="Albersmeier A."/>
            <person name="Kalinowski J."/>
            <person name="Ruckert C."/>
        </authorList>
    </citation>
    <scope>NUCLEOTIDE SEQUENCE [LARGE SCALE GENOMIC DNA]</scope>
    <source>
        <strain evidence="6 7">KCTC 12866</strain>
    </source>
</reference>
<evidence type="ECO:0000259" key="4">
    <source>
        <dbReference type="Pfam" id="PF01738"/>
    </source>
</evidence>
<feature type="domain" description="Dienelactone hydrolase" evidence="4">
    <location>
        <begin position="190"/>
        <end position="253"/>
    </location>
</feature>
<dbReference type="Pfam" id="PF20434">
    <property type="entry name" value="BD-FAE"/>
    <property type="match status" value="1"/>
</dbReference>
<dbReference type="Proteomes" id="UP000598271">
    <property type="component" value="Unassembled WGS sequence"/>
</dbReference>
<dbReference type="InterPro" id="IPR049492">
    <property type="entry name" value="BD-FAE-like_dom"/>
</dbReference>
<feature type="domain" description="BD-FAE-like" evidence="5">
    <location>
        <begin position="48"/>
        <end position="146"/>
    </location>
</feature>
<gene>
    <name evidence="6" type="ORF">GCM10007390_35370</name>
</gene>
<name>A0A8J3D934_9BACT</name>
<evidence type="ECO:0000256" key="3">
    <source>
        <dbReference type="SAM" id="SignalP"/>
    </source>
</evidence>